<dbReference type="KEGG" id="abri:DFR85_01460"/>
<dbReference type="RefSeq" id="WP_110269358.1">
    <property type="nucleotide sequence ID" value="NZ_CP029289.2"/>
</dbReference>
<dbReference type="InterPro" id="IPR023214">
    <property type="entry name" value="HAD_sf"/>
</dbReference>
<dbReference type="OrthoDB" id="31229at2157"/>
<dbReference type="Pfam" id="PF00702">
    <property type="entry name" value="Hydrolase"/>
    <property type="match status" value="1"/>
</dbReference>
<evidence type="ECO:0000313" key="3">
    <source>
        <dbReference type="Proteomes" id="UP000248044"/>
    </source>
</evidence>
<protein>
    <submittedName>
        <fullName evidence="2">2-haloalkanoic acid dehalogenase</fullName>
    </submittedName>
</protein>
<dbReference type="SUPFAM" id="SSF56784">
    <property type="entry name" value="HAD-like"/>
    <property type="match status" value="1"/>
</dbReference>
<dbReference type="InterPro" id="IPR006439">
    <property type="entry name" value="HAD-SF_hydro_IA"/>
</dbReference>
<comment type="similarity">
    <text evidence="1">Belongs to the HAD-like hydrolase superfamily.</text>
</comment>
<name>A0A2U9IBU9_9CREN</name>
<dbReference type="InterPro" id="IPR036412">
    <property type="entry name" value="HAD-like_sf"/>
</dbReference>
<dbReference type="AlphaFoldDB" id="A0A2U9IBU9"/>
<dbReference type="InterPro" id="IPR051828">
    <property type="entry name" value="HAD-like_hydrolase_domain"/>
</dbReference>
<dbReference type="EMBL" id="CP029289">
    <property type="protein sequence ID" value="AWR93474.1"/>
    <property type="molecule type" value="Genomic_DNA"/>
</dbReference>
<keyword evidence="3" id="KW-1185">Reference proteome</keyword>
<evidence type="ECO:0000313" key="2">
    <source>
        <dbReference type="EMBL" id="AWR93474.1"/>
    </source>
</evidence>
<proteinExistence type="inferred from homology"/>
<gene>
    <name evidence="2" type="ORF">DFR85_01460</name>
</gene>
<dbReference type="PANTHER" id="PTHR46191:SF2">
    <property type="entry name" value="HALOACID DEHALOGENASE-LIKE HYDROLASE DOMAIN-CONTAINING PROTEIN 3"/>
    <property type="match status" value="1"/>
</dbReference>
<sequence>MVAIFVDMGETLVRFKPRFHESIANAIREEGIEVSDIEVFKALMRHLGRSCFPHPQFDGLSQIDFKDLFYELNLHIPNDIIKKLENKNYLADEYELYDDAIPFLENVRELGFKTILVTNTTKKVNKIIKDLNLDNYLDGIIASCDYNILKPHPKIFYYAKKLAGSEGIHIGDVYEIDVIGARRAYMNAILLDRLNLYPEIKNNKVTNLHEALNIIQKLELTQT</sequence>
<reference evidence="2 3" key="1">
    <citation type="submission" date="2018-05" db="EMBL/GenBank/DDBJ databases">
        <title>Complete Genome Sequences of Extremely Thermoacidophilic, Metal-Mobilizing Type-Strain Members of the Archaeal Family Sulfolobaceae: Acidianus brierleyi DSM-1651T, Acidianus sulfidivorans DSM-18786T, Metallosphaera hakonensis DSM-7519T, and Metallosphaera prunae DSM-10039T.</title>
        <authorList>
            <person name="Counts J.A."/>
            <person name="Kelly R.M."/>
        </authorList>
    </citation>
    <scope>NUCLEOTIDE SEQUENCE [LARGE SCALE GENOMIC DNA]</scope>
    <source>
        <strain evidence="2 3">DSM 1651</strain>
    </source>
</reference>
<dbReference type="Gene3D" id="3.40.50.1000">
    <property type="entry name" value="HAD superfamily/HAD-like"/>
    <property type="match status" value="1"/>
</dbReference>
<dbReference type="SFLD" id="SFLDS00003">
    <property type="entry name" value="Haloacid_Dehalogenase"/>
    <property type="match status" value="1"/>
</dbReference>
<dbReference type="PANTHER" id="PTHR46191">
    <property type="match status" value="1"/>
</dbReference>
<dbReference type="Proteomes" id="UP000248044">
    <property type="component" value="Chromosome"/>
</dbReference>
<dbReference type="Gene3D" id="1.10.150.660">
    <property type="match status" value="1"/>
</dbReference>
<dbReference type="NCBIfam" id="TIGR01549">
    <property type="entry name" value="HAD-SF-IA-v1"/>
    <property type="match status" value="1"/>
</dbReference>
<dbReference type="SFLD" id="SFLDG01129">
    <property type="entry name" value="C1.5:_HAD__Beta-PGM__Phosphata"/>
    <property type="match status" value="1"/>
</dbReference>
<evidence type="ECO:0000256" key="1">
    <source>
        <dbReference type="ARBA" id="ARBA00007958"/>
    </source>
</evidence>
<organism evidence="2 3">
    <name type="scientific">Acidianus brierleyi</name>
    <dbReference type="NCBI Taxonomy" id="41673"/>
    <lineage>
        <taxon>Archaea</taxon>
        <taxon>Thermoproteota</taxon>
        <taxon>Thermoprotei</taxon>
        <taxon>Sulfolobales</taxon>
        <taxon>Sulfolobaceae</taxon>
        <taxon>Acidianus</taxon>
    </lineage>
</organism>
<dbReference type="GeneID" id="36830782"/>
<accession>A0A2U9IBU9</accession>